<reference evidence="4 5" key="1">
    <citation type="journal article" date="2010" name="Proc. Natl. Acad. Sci. U.S.A.">
        <title>Genome analysis of Bifidobacterium bifidum PRL2010 reveals metabolic pathways for host-derived glycan foraging.</title>
        <authorList>
            <person name="Turroni F."/>
            <person name="Bottacini F."/>
            <person name="Foroni E."/>
            <person name="Mulder I."/>
            <person name="Kim J.H."/>
            <person name="Zomer A."/>
            <person name="Sanchez B."/>
            <person name="Bidossi A."/>
            <person name="Ferrarini A."/>
            <person name="Giubellini V."/>
            <person name="Delledonne M."/>
            <person name="Henrissat B."/>
            <person name="Coutinho P."/>
            <person name="Oggioni M."/>
            <person name="Fitzgerald G.F."/>
            <person name="Mills D."/>
            <person name="Margolles A."/>
            <person name="Kelly D."/>
            <person name="van Sinderen D."/>
            <person name="Ventura M."/>
        </authorList>
    </citation>
    <scope>NUCLEOTIDE SEQUENCE [LARGE SCALE GENOMIC DNA]</scope>
    <source>
        <strain evidence="4 5">PRL2010</strain>
    </source>
</reference>
<evidence type="ECO:0000256" key="2">
    <source>
        <dbReference type="ARBA" id="ARBA00022801"/>
    </source>
</evidence>
<accession>A0A0H3EBL0</accession>
<dbReference type="Pfam" id="PF02113">
    <property type="entry name" value="Peptidase_S13"/>
    <property type="match status" value="2"/>
</dbReference>
<dbReference type="AlphaFoldDB" id="A0A0H3EBL0"/>
<dbReference type="eggNOG" id="COG2027">
    <property type="taxonomic scope" value="Bacteria"/>
</dbReference>
<evidence type="ECO:0000256" key="3">
    <source>
        <dbReference type="SAM" id="Phobius"/>
    </source>
</evidence>
<keyword evidence="3" id="KW-1133">Transmembrane helix</keyword>
<dbReference type="PRINTS" id="PR00922">
    <property type="entry name" value="DADACBPTASE3"/>
</dbReference>
<sequence length="487" mass="50387">MASKAAARHHMIRHLPMTRRTVTVAVSAVVAVAVMAGYFVADIYDVAPGILTLRGVDSVAIPDPQDALTGGTVAAGVDASMPVDAQAAKTILDEFSASEGVGKSFSLAIADGKGNIVAEHDAMIPRQPASTLKTLTAFAAATTLDMGSTLDTKTYLIQGDDNRKTVVLQGEGDMLLSDGESDPSHINGHAGLGTLAQRTAEALKQRGITQVDLLYDDSLFGQDRTPAGVTENNAEHRYYTAISTMAVDGGRTWTDMVKPANPDDSSQYPVLSQQPALDAATTFAKRLADNGITVTSGPTAGAAPSGTSALASVSSAPLNEVMAFMLRHSDNTLAQLFGRLTALKRQAGNSIKTDTQAVADTLAEQGIDTSGLQMADCSGLTPGSKVSVTTLIEVQERNLTAGIATAAAEGLSIPGLVGTARNRIVTGPDNGLFRVKTGSLDAVTSLAGNVSRVKGGVLSFAVIVNDPENQWSAIKAINVMAAKLAKL</sequence>
<feature type="transmembrane region" description="Helical" evidence="3">
    <location>
        <begin position="21"/>
        <end position="41"/>
    </location>
</feature>
<organism evidence="4 5">
    <name type="scientific">Bifidobacterium bifidum (strain PRL2010)</name>
    <dbReference type="NCBI Taxonomy" id="702459"/>
    <lineage>
        <taxon>Bacteria</taxon>
        <taxon>Bacillati</taxon>
        <taxon>Actinomycetota</taxon>
        <taxon>Actinomycetes</taxon>
        <taxon>Bifidobacteriales</taxon>
        <taxon>Bifidobacteriaceae</taxon>
        <taxon>Bifidobacterium</taxon>
    </lineage>
</organism>
<dbReference type="PANTHER" id="PTHR30023">
    <property type="entry name" value="D-ALANYL-D-ALANINE CARBOXYPEPTIDASE"/>
    <property type="match status" value="1"/>
</dbReference>
<proteinExistence type="inferred from homology"/>
<dbReference type="GO" id="GO:0006508">
    <property type="term" value="P:proteolysis"/>
    <property type="evidence" value="ECO:0007669"/>
    <property type="project" value="InterPro"/>
</dbReference>
<dbReference type="EC" id="3.4.16.4" evidence="4"/>
<dbReference type="GO" id="GO:0000270">
    <property type="term" value="P:peptidoglycan metabolic process"/>
    <property type="evidence" value="ECO:0007669"/>
    <property type="project" value="TreeGrafter"/>
</dbReference>
<dbReference type="InterPro" id="IPR012338">
    <property type="entry name" value="Beta-lactam/transpept-like"/>
</dbReference>
<dbReference type="InterPro" id="IPR000667">
    <property type="entry name" value="Peptidase_S13"/>
</dbReference>
<protein>
    <submittedName>
        <fullName evidence="4">D-alanyl-D-alanine carboxypeptidase (Penicillin-binding protein)</fullName>
        <ecNumber evidence="4">3.4.16.4</ecNumber>
    </submittedName>
</protein>
<name>A0A0H3EBL0_BIFBP</name>
<dbReference type="RefSeq" id="WP_013390179.1">
    <property type="nucleotide sequence ID" value="NC_014638.1"/>
</dbReference>
<keyword evidence="4" id="KW-0645">Protease</keyword>
<dbReference type="SUPFAM" id="SSF56601">
    <property type="entry name" value="beta-lactamase/transpeptidase-like"/>
    <property type="match status" value="1"/>
</dbReference>
<dbReference type="HOGENOM" id="CLU_017692_0_2_11"/>
<comment type="similarity">
    <text evidence="1">Belongs to the peptidase S13 family.</text>
</comment>
<evidence type="ECO:0000313" key="4">
    <source>
        <dbReference type="EMBL" id="ADP36481.1"/>
    </source>
</evidence>
<keyword evidence="3" id="KW-0472">Membrane</keyword>
<dbReference type="PATRIC" id="fig|702459.3.peg.1499"/>
<evidence type="ECO:0000256" key="1">
    <source>
        <dbReference type="ARBA" id="ARBA00006096"/>
    </source>
</evidence>
<dbReference type="KEGG" id="bbp:BBPR_1448"/>
<dbReference type="GO" id="GO:0009002">
    <property type="term" value="F:serine-type D-Ala-D-Ala carboxypeptidase activity"/>
    <property type="evidence" value="ECO:0007669"/>
    <property type="project" value="UniProtKB-EC"/>
</dbReference>
<keyword evidence="3" id="KW-0812">Transmembrane</keyword>
<keyword evidence="4" id="KW-0121">Carboxypeptidase</keyword>
<dbReference type="EMBL" id="CP001840">
    <property type="protein sequence ID" value="ADP36481.1"/>
    <property type="molecule type" value="Genomic_DNA"/>
</dbReference>
<dbReference type="PANTHER" id="PTHR30023:SF0">
    <property type="entry name" value="PENICILLIN-SENSITIVE CARBOXYPEPTIDASE A"/>
    <property type="match status" value="1"/>
</dbReference>
<dbReference type="Gene3D" id="3.40.710.10">
    <property type="entry name" value="DD-peptidase/beta-lactamase superfamily"/>
    <property type="match status" value="2"/>
</dbReference>
<evidence type="ECO:0000313" key="5">
    <source>
        <dbReference type="Proteomes" id="UP000002312"/>
    </source>
</evidence>
<dbReference type="OrthoDB" id="56883at2"/>
<dbReference type="Proteomes" id="UP000002312">
    <property type="component" value="Chromosome"/>
</dbReference>
<gene>
    <name evidence="4" type="ordered locus">BBPR_1448</name>
</gene>
<keyword evidence="2 4" id="KW-0378">Hydrolase</keyword>